<dbReference type="AlphaFoldDB" id="A0A3L8PWF7"/>
<feature type="coiled-coil region" evidence="1">
    <location>
        <begin position="296"/>
        <end position="351"/>
    </location>
</feature>
<evidence type="ECO:0000313" key="3">
    <source>
        <dbReference type="EMBL" id="RLV59650.1"/>
    </source>
</evidence>
<evidence type="ECO:0000313" key="4">
    <source>
        <dbReference type="Proteomes" id="UP000281474"/>
    </source>
</evidence>
<proteinExistence type="predicted"/>
<keyword evidence="4" id="KW-1185">Reference proteome</keyword>
<dbReference type="Proteomes" id="UP000281474">
    <property type="component" value="Unassembled WGS sequence"/>
</dbReference>
<organism evidence="3 4">
    <name type="scientific">Parashewanella curva</name>
    <dbReference type="NCBI Taxonomy" id="2338552"/>
    <lineage>
        <taxon>Bacteria</taxon>
        <taxon>Pseudomonadati</taxon>
        <taxon>Pseudomonadota</taxon>
        <taxon>Gammaproteobacteria</taxon>
        <taxon>Alteromonadales</taxon>
        <taxon>Shewanellaceae</taxon>
        <taxon>Parashewanella</taxon>
    </lineage>
</organism>
<dbReference type="EMBL" id="QZEI01000029">
    <property type="protein sequence ID" value="RLV59650.1"/>
    <property type="molecule type" value="Genomic_DNA"/>
</dbReference>
<evidence type="ECO:0000256" key="1">
    <source>
        <dbReference type="SAM" id="Coils"/>
    </source>
</evidence>
<comment type="caution">
    <text evidence="3">The sequence shown here is derived from an EMBL/GenBank/DDBJ whole genome shotgun (WGS) entry which is preliminary data.</text>
</comment>
<dbReference type="RefSeq" id="WP_121839034.1">
    <property type="nucleotide sequence ID" value="NZ_ML014778.1"/>
</dbReference>
<keyword evidence="1" id="KW-0175">Coiled coil</keyword>
<sequence>MSANQTSTDHNSRQLEHHSSQHYQQGMLPPAQQPQYFHGGTQDYSVSATPLAATAPAPYVGSHSAFWISPTAPEPTFLAQQPHQPEYQVNTGHYPPYLAAFTPPYSQGIMPIGQLPLTKSEICASSLVKYFEPYIGFLTSKGALKEFTKKLGLNKNSEQEQILAKAPDKNYAKCTDVSSFESVLNEALTLWRQRDDLGFTHLEAAIRYWIDKTHNRQPLSVYAVLSQDQMAQKLPLTQHLQKQIVSLHQQLQSQHQYQLDQLALQTENLRLNETLQKQSIPRVCSDTAPSSKAGSDTKLNDELKMLLSQNDKLNAELTRMKECLELKEQQLKVKDEQVQEMSQKIIRLETENIDRLTQKAANMMLSPSTNMQSQEHCQKRKRPDTENIDRETKKAANMMTAPSTNIVADHNQGHMAITVNNTHIASPSKPQLTSEEKRVLQNQADQEILTEFISPYCTKRNFFEPLGKNLRLSSDQMWDVEHDRVAKRTPGSWPETLEKRISETWPECFARRAIHYWRNSGTGSKSYAIFLNAFSRTTGKDYYDLASELLLHIPT</sequence>
<accession>A0A3L8PWF7</accession>
<gene>
    <name evidence="3" type="ORF">D5018_10880</name>
</gene>
<reference evidence="3 4" key="1">
    <citation type="submission" date="2018-09" db="EMBL/GenBank/DDBJ databases">
        <title>Phylogeny of the Shewanellaceae, and recommendation for two new genera, Pseudoshewanella and Parashewanella.</title>
        <authorList>
            <person name="Wang G."/>
        </authorList>
    </citation>
    <scope>NUCLEOTIDE SEQUENCE [LARGE SCALE GENOMIC DNA]</scope>
    <source>
        <strain evidence="3 4">C51</strain>
    </source>
</reference>
<protein>
    <submittedName>
        <fullName evidence="3">Uncharacterized protein</fullName>
    </submittedName>
</protein>
<name>A0A3L8PWF7_9GAMM</name>
<feature type="region of interest" description="Disordered" evidence="2">
    <location>
        <begin position="368"/>
        <end position="387"/>
    </location>
</feature>
<feature type="region of interest" description="Disordered" evidence="2">
    <location>
        <begin position="1"/>
        <end position="40"/>
    </location>
</feature>
<evidence type="ECO:0000256" key="2">
    <source>
        <dbReference type="SAM" id="MobiDB-lite"/>
    </source>
</evidence>
<feature type="compositionally biased region" description="Basic and acidic residues" evidence="2">
    <location>
        <begin position="10"/>
        <end position="19"/>
    </location>
</feature>